<reference evidence="1" key="2">
    <citation type="journal article" date="2022" name="New Phytol.">
        <title>Evolutionary transition to the ectomycorrhizal habit in the genomes of a hyperdiverse lineage of mushroom-forming fungi.</title>
        <authorList>
            <person name="Looney B."/>
            <person name="Miyauchi S."/>
            <person name="Morin E."/>
            <person name="Drula E."/>
            <person name="Courty P.E."/>
            <person name="Kohler A."/>
            <person name="Kuo A."/>
            <person name="LaButti K."/>
            <person name="Pangilinan J."/>
            <person name="Lipzen A."/>
            <person name="Riley R."/>
            <person name="Andreopoulos W."/>
            <person name="He G."/>
            <person name="Johnson J."/>
            <person name="Nolan M."/>
            <person name="Tritt A."/>
            <person name="Barry K.W."/>
            <person name="Grigoriev I.V."/>
            <person name="Nagy L.G."/>
            <person name="Hibbett D."/>
            <person name="Henrissat B."/>
            <person name="Matheny P.B."/>
            <person name="Labbe J."/>
            <person name="Martin F.M."/>
        </authorList>
    </citation>
    <scope>NUCLEOTIDE SEQUENCE</scope>
    <source>
        <strain evidence="1">EC-137</strain>
    </source>
</reference>
<sequence length="695" mass="76273">MQGVSVEKEKKQSWLRWAGQKVADKVAGSEAALGVRTERLKLFPGWASRKYHIGTESDLGTLAEPYDIDVFVSGVAVKEREFGVLTRSQKAVVRIAKSFASLPKLDGKSGPYDAIMSRSTEDLVTSMGLPPRPDEINVESERRTLREHKLRSSSSASVLTPTREHFRSPVSPSTDFLPFIPETGMLRAGSPAPHFPIDDTSTLKRLHRNLETRLQPFWATALPSRSVRISVYAPDDDPSDRAKRTPEELELLDAPIAHCTVVTSPEGAFSAKFTIQWEDLCKHPRGIHIAFSPPAREDELRIAAELLPEPGAPPLEKIRGAIMAATGMQRAEQSVALSHCQVRVISDIDDTVKLSSILSGARSVFYNVFVRDLKENVIKGMGEWYQEMWARGVRFHYVSNSPFELLPVIQEFLAHAQLPPGSIRLRLYSTRTIFNGLLSAPAVRKRAGVEEVFTSFPHSRFILVGDSGEQDLELYAEQAQLRPEQILAVFIRDANIYEDGGPGIPDPTGARAMLRALTIPDGLGAGVAPGVRARVIERTRKNSAASIVSSLRSEERARSAPPSPGGSPIVRLKNLSMTSGPGASTPRERIAMPTPRSSVDSGGYFPPFSTIAEQELRHTNEPGTYATSSSDTSVPLPAPQQPSVSDAERKRLLLQSRVWAARLQMPGNITLRVFREPGECVEAAEVLDLHLGKAS</sequence>
<gene>
    <name evidence="1" type="ORF">K488DRAFT_61603</name>
</gene>
<organism evidence="1 2">
    <name type="scientific">Vararia minispora EC-137</name>
    <dbReference type="NCBI Taxonomy" id="1314806"/>
    <lineage>
        <taxon>Eukaryota</taxon>
        <taxon>Fungi</taxon>
        <taxon>Dikarya</taxon>
        <taxon>Basidiomycota</taxon>
        <taxon>Agaricomycotina</taxon>
        <taxon>Agaricomycetes</taxon>
        <taxon>Russulales</taxon>
        <taxon>Lachnocladiaceae</taxon>
        <taxon>Vararia</taxon>
    </lineage>
</organism>
<comment type="caution">
    <text evidence="1">The sequence shown here is derived from an EMBL/GenBank/DDBJ whole genome shotgun (WGS) entry which is preliminary data.</text>
</comment>
<dbReference type="Proteomes" id="UP000814128">
    <property type="component" value="Unassembled WGS sequence"/>
</dbReference>
<proteinExistence type="predicted"/>
<evidence type="ECO:0000313" key="1">
    <source>
        <dbReference type="EMBL" id="KAI0027425.1"/>
    </source>
</evidence>
<name>A0ACB8Q6M6_9AGAM</name>
<reference evidence="1" key="1">
    <citation type="submission" date="2021-02" db="EMBL/GenBank/DDBJ databases">
        <authorList>
            <consortium name="DOE Joint Genome Institute"/>
            <person name="Ahrendt S."/>
            <person name="Looney B.P."/>
            <person name="Miyauchi S."/>
            <person name="Morin E."/>
            <person name="Drula E."/>
            <person name="Courty P.E."/>
            <person name="Chicoki N."/>
            <person name="Fauchery L."/>
            <person name="Kohler A."/>
            <person name="Kuo A."/>
            <person name="Labutti K."/>
            <person name="Pangilinan J."/>
            <person name="Lipzen A."/>
            <person name="Riley R."/>
            <person name="Andreopoulos W."/>
            <person name="He G."/>
            <person name="Johnson J."/>
            <person name="Barry K.W."/>
            <person name="Grigoriev I.V."/>
            <person name="Nagy L."/>
            <person name="Hibbett D."/>
            <person name="Henrissat B."/>
            <person name="Matheny P.B."/>
            <person name="Labbe J."/>
            <person name="Martin F."/>
        </authorList>
    </citation>
    <scope>NUCLEOTIDE SEQUENCE</scope>
    <source>
        <strain evidence="1">EC-137</strain>
    </source>
</reference>
<accession>A0ACB8Q6M6</accession>
<evidence type="ECO:0000313" key="2">
    <source>
        <dbReference type="Proteomes" id="UP000814128"/>
    </source>
</evidence>
<keyword evidence="2" id="KW-1185">Reference proteome</keyword>
<dbReference type="EMBL" id="MU273907">
    <property type="protein sequence ID" value="KAI0027425.1"/>
    <property type="molecule type" value="Genomic_DNA"/>
</dbReference>
<protein>
    <submittedName>
        <fullName evidence="1">Uncharacterized protein</fullName>
    </submittedName>
</protein>